<keyword evidence="2" id="KW-0472">Membrane</keyword>
<keyword evidence="4" id="KW-0261">Viral envelope protein</keyword>
<proteinExistence type="predicted"/>
<evidence type="ECO:0000256" key="1">
    <source>
        <dbReference type="SAM" id="MobiDB-lite"/>
    </source>
</evidence>
<feature type="domain" description="Herpesvirus glycoprotein D/GG/GX" evidence="3">
    <location>
        <begin position="54"/>
        <end position="169"/>
    </location>
</feature>
<reference evidence="4" key="1">
    <citation type="journal article" date="2019" name="Vet. Microbiol.">
        <title>Disease surveillance in wild Victorian cacatuids reveals co-infection with multiple agents and detection of novel avian viruses.</title>
        <authorList>
            <person name="Sutherland M."/>
            <person name="Sarker S."/>
            <person name="Vaz P.K."/>
            <person name="Legione A.R."/>
            <person name="Devlin J.M."/>
            <person name="Macwhirter P.L."/>
            <person name="Whiteley P.L."/>
            <person name="Raidal S.R."/>
        </authorList>
    </citation>
    <scope>NUCLEOTIDE SEQUENCE</scope>
    <source>
        <strain evidence="4">97-0001</strain>
    </source>
</reference>
<keyword evidence="5" id="KW-1185">Reference proteome</keyword>
<feature type="transmembrane region" description="Helical" evidence="2">
    <location>
        <begin position="338"/>
        <end position="361"/>
    </location>
</feature>
<dbReference type="Gene3D" id="2.70.230.10">
    <property type="match status" value="1"/>
</dbReference>
<dbReference type="GO" id="GO:0016020">
    <property type="term" value="C:membrane"/>
    <property type="evidence" value="ECO:0007669"/>
    <property type="project" value="InterPro"/>
</dbReference>
<evidence type="ECO:0000259" key="3">
    <source>
        <dbReference type="Pfam" id="PF01537"/>
    </source>
</evidence>
<feature type="region of interest" description="Disordered" evidence="1">
    <location>
        <begin position="269"/>
        <end position="293"/>
    </location>
</feature>
<dbReference type="SUPFAM" id="SSF48726">
    <property type="entry name" value="Immunoglobulin"/>
    <property type="match status" value="1"/>
</dbReference>
<dbReference type="Proteomes" id="UP001144437">
    <property type="component" value="Segment"/>
</dbReference>
<evidence type="ECO:0000313" key="5">
    <source>
        <dbReference type="Proteomes" id="UP001144437"/>
    </source>
</evidence>
<keyword evidence="2" id="KW-0812">Transmembrane</keyword>
<dbReference type="InterPro" id="IPR002896">
    <property type="entry name" value="Herpes_glycop_dom"/>
</dbReference>
<evidence type="ECO:0000313" key="4">
    <source>
        <dbReference type="EMBL" id="QEG54077.1"/>
    </source>
</evidence>
<dbReference type="InterPro" id="IPR036179">
    <property type="entry name" value="Ig-like_dom_sf"/>
</dbReference>
<evidence type="ECO:0000256" key="2">
    <source>
        <dbReference type="SAM" id="Phobius"/>
    </source>
</evidence>
<protein>
    <submittedName>
        <fullName evidence="4">Envelope glycoprotein D</fullName>
    </submittedName>
</protein>
<sequence>MLYFNIFSCFMFLLTLSYGYIGPARTTDYLAAFIRVGNLDNVYRGGFDYYSDITIRGCERVVVDPVGDVHALFEAAKNSEQEFTASVIWYYTFSDMCYTPVYRMEYLRCSGASYFDGCYTTSPHMWAREMYVTATETGSRTGLELYGFTKDLSGVYMLVVRVAASIVTALVNIEIVEDCPKALDNITPSFRANCWRGDRYENGFNGDALHPFNIESRHEKYVQENFRRKLSIWASQKTHRTPQAPPAPHNTPPTKVFRTEATIIQITKKDSDHKGDENSWRDDVYYDSEPERSPTLPSRILELNTNQVILKPDNGGYDPNWENNTPVIEEKQTFSFKALILVGLSVAVLTALIFCATRCCCCRGPDYSQGRRASI</sequence>
<dbReference type="EMBL" id="MK360902">
    <property type="protein sequence ID" value="QEG54077.1"/>
    <property type="molecule type" value="Genomic_DNA"/>
</dbReference>
<dbReference type="Pfam" id="PF01537">
    <property type="entry name" value="Herpes_glycop_D"/>
    <property type="match status" value="1"/>
</dbReference>
<organism evidence="4 5">
    <name type="scientific">Cacatuid alphaherpesvirus 2</name>
    <dbReference type="NCBI Taxonomy" id="2604840"/>
    <lineage>
        <taxon>Viruses</taxon>
        <taxon>Duplodnaviria</taxon>
        <taxon>Heunggongvirae</taxon>
        <taxon>Peploviricota</taxon>
        <taxon>Herviviricetes</taxon>
        <taxon>Herpesvirales</taxon>
        <taxon>Orthoherpesviridae</taxon>
        <taxon>Alphaherpesvirinae</taxon>
        <taxon>Iltovirus</taxon>
        <taxon>Iltovirus cacatuidalpha2</taxon>
    </lineage>
</organism>
<keyword evidence="4" id="KW-0946">Virion</keyword>
<feature type="compositionally biased region" description="Basic and acidic residues" evidence="1">
    <location>
        <begin position="269"/>
        <end position="292"/>
    </location>
</feature>
<accession>A0A5B9RBT6</accession>
<dbReference type="GeneID" id="80540337"/>
<dbReference type="RefSeq" id="YP_010801626.1">
    <property type="nucleotide sequence ID" value="NC_076966.1"/>
</dbReference>
<dbReference type="GO" id="GO:0019031">
    <property type="term" value="C:viral envelope"/>
    <property type="evidence" value="ECO:0007669"/>
    <property type="project" value="UniProtKB-KW"/>
</dbReference>
<keyword evidence="2" id="KW-1133">Transmembrane helix</keyword>
<name>A0A5B9RBT6_9ALPH</name>
<dbReference type="KEGG" id="vg:80540337"/>